<evidence type="ECO:0000313" key="1">
    <source>
        <dbReference type="EMBL" id="KAI4832328.1"/>
    </source>
</evidence>
<comment type="caution">
    <text evidence="1">The sequence shown here is derived from an EMBL/GenBank/DDBJ whole genome shotgun (WGS) entry which is preliminary data.</text>
</comment>
<keyword evidence="2" id="KW-1185">Reference proteome</keyword>
<proteinExistence type="predicted"/>
<feature type="non-terminal residue" evidence="1">
    <location>
        <position position="130"/>
    </location>
</feature>
<dbReference type="EMBL" id="CM043785">
    <property type="protein sequence ID" value="KAI4832328.1"/>
    <property type="molecule type" value="Genomic_DNA"/>
</dbReference>
<evidence type="ECO:0000313" key="2">
    <source>
        <dbReference type="Proteomes" id="UP001057452"/>
    </source>
</evidence>
<sequence>GRWSCVVSLRLQRAAAAQFPDLLHLLFLSWTVGSAAGLAAFDPAEQDFHHDPDSFTCSHLFPKTQPYSNNSLSVVAEIPTGAEMSLPLSLLAVNIWFPAMIRGGASPSPCSSSSPSSPSSSSWSGLGSGF</sequence>
<dbReference type="Proteomes" id="UP001057452">
    <property type="component" value="Chromosome 1"/>
</dbReference>
<gene>
    <name evidence="1" type="ORF">KUCAC02_015300</name>
</gene>
<organism evidence="1 2">
    <name type="scientific">Chaenocephalus aceratus</name>
    <name type="common">Blackfin icefish</name>
    <name type="synonym">Chaenichthys aceratus</name>
    <dbReference type="NCBI Taxonomy" id="36190"/>
    <lineage>
        <taxon>Eukaryota</taxon>
        <taxon>Metazoa</taxon>
        <taxon>Chordata</taxon>
        <taxon>Craniata</taxon>
        <taxon>Vertebrata</taxon>
        <taxon>Euteleostomi</taxon>
        <taxon>Actinopterygii</taxon>
        <taxon>Neopterygii</taxon>
        <taxon>Teleostei</taxon>
        <taxon>Neoteleostei</taxon>
        <taxon>Acanthomorphata</taxon>
        <taxon>Eupercaria</taxon>
        <taxon>Perciformes</taxon>
        <taxon>Notothenioidei</taxon>
        <taxon>Channichthyidae</taxon>
        <taxon>Chaenocephalus</taxon>
    </lineage>
</organism>
<feature type="non-terminal residue" evidence="1">
    <location>
        <position position="1"/>
    </location>
</feature>
<reference evidence="1" key="1">
    <citation type="submission" date="2022-05" db="EMBL/GenBank/DDBJ databases">
        <title>Chromosome-level genome of Chaenocephalus aceratus.</title>
        <authorList>
            <person name="Park H."/>
        </authorList>
    </citation>
    <scope>NUCLEOTIDE SEQUENCE</scope>
    <source>
        <strain evidence="1">KU_202001</strain>
    </source>
</reference>
<protein>
    <submittedName>
        <fullName evidence="1">Uncharacterized protein</fullName>
    </submittedName>
</protein>
<name>A0ACB9XYC5_CHAAC</name>
<accession>A0ACB9XYC5</accession>